<sequence length="782" mass="81259">MLDDVAQACSDVGYSSYTSKTGDGTTLAGGQYLMIENRFEVDCCGVVTSWSISAHSTGSLALQIWRPAGGTSYQLVGENVVNVASTGDNSFTVASSEYISVQSGDQVGWYTSGAAIVDWSNNPGASGTTNYLTSGTVATAVGATISFSGTTDEDYAVYATVSSGTTPTFTNLPATVSFGRNALSVGVTVYAVVATDSDGNDTLTYSLQSASPSGAFSLDSATGDVTPTSSTTTPGTYTLTIRVTDTCGNTNDQDLTILVTNAAPELYGLPVVVDISESAVDETLLHLINVTDPDGDSVTCTVTSAPSGPFTEKYSNGAAPGEILQGIYLQANPNLDYDTTSSYTITVSCTDGDETVSGIVYVYVVKNNVPVITNLQNVTSITSDTPSNTAIFEVTEDTAIGATVFTLSVYDEDGGTSHTFSTSFSPAAGAGLFGLENNSSHLTLLAKLNSFTQATSYNITVEASDGQAVSAPSWLALEVVDVNEAPVLYQADYQVQIEESPAGSTFSNIGFNVNDPDGDNLTYAFAPGSNSTDGFSIASSSGEISLTLDFDREDTGLGLSSRVWLVSISDPAGLAATATLTVSILDKEDNVPRLSSTSYSGSVSSDARVGQVVTTASASDADATAANRVLEYSVSGTTVFNVDGSGNIVVFTGLGDYVDTQHTFSLTVRNPGSASSDTATVSVYVTKAGGDGFFDQAENIALVTIASVVGLCLLLGLAYLAIKAYINTVMTTPPYKTTQVAPTDTKLPHSARSRSYTRSTVVTPSDIRAIDAEWSAWNHSWY</sequence>
<dbReference type="GO" id="GO:0016477">
    <property type="term" value="P:cell migration"/>
    <property type="evidence" value="ECO:0007669"/>
    <property type="project" value="TreeGrafter"/>
</dbReference>
<dbReference type="GO" id="GO:0007156">
    <property type="term" value="P:homophilic cell adhesion via plasma membrane adhesion molecules"/>
    <property type="evidence" value="ECO:0007669"/>
    <property type="project" value="InterPro"/>
</dbReference>
<keyword evidence="2" id="KW-0677">Repeat</keyword>
<comment type="caution">
    <text evidence="8">The sequence shown here is derived from an EMBL/GenBank/DDBJ whole genome shotgun (WGS) entry which is preliminary data.</text>
</comment>
<keyword evidence="6" id="KW-0812">Transmembrane</keyword>
<evidence type="ECO:0000256" key="2">
    <source>
        <dbReference type="ARBA" id="ARBA00022737"/>
    </source>
</evidence>
<keyword evidence="4 6" id="KW-0472">Membrane</keyword>
<dbReference type="Pfam" id="PF00028">
    <property type="entry name" value="Cadherin"/>
    <property type="match status" value="1"/>
</dbReference>
<evidence type="ECO:0000313" key="8">
    <source>
        <dbReference type="EMBL" id="GFR63488.1"/>
    </source>
</evidence>
<reference evidence="8 9" key="1">
    <citation type="journal article" date="2021" name="Elife">
        <title>Chloroplast acquisition without the gene transfer in kleptoplastic sea slugs, Plakobranchus ocellatus.</title>
        <authorList>
            <person name="Maeda T."/>
            <person name="Takahashi S."/>
            <person name="Yoshida T."/>
            <person name="Shimamura S."/>
            <person name="Takaki Y."/>
            <person name="Nagai Y."/>
            <person name="Toyoda A."/>
            <person name="Suzuki Y."/>
            <person name="Arimoto A."/>
            <person name="Ishii H."/>
            <person name="Satoh N."/>
            <person name="Nishiyama T."/>
            <person name="Hasebe M."/>
            <person name="Maruyama T."/>
            <person name="Minagawa J."/>
            <person name="Obokata J."/>
            <person name="Shigenobu S."/>
        </authorList>
    </citation>
    <scope>NUCLEOTIDE SEQUENCE [LARGE SCALE GENOMIC DNA]</scope>
</reference>
<feature type="domain" description="Cadherin" evidence="7">
    <location>
        <begin position="595"/>
        <end position="700"/>
    </location>
</feature>
<dbReference type="PANTHER" id="PTHR24027">
    <property type="entry name" value="CADHERIN-23"/>
    <property type="match status" value="1"/>
</dbReference>
<proteinExistence type="predicted"/>
<feature type="domain" description="Cadherin" evidence="7">
    <location>
        <begin position="386"/>
        <end position="488"/>
    </location>
</feature>
<dbReference type="CDD" id="cd11304">
    <property type="entry name" value="Cadherin_repeat"/>
    <property type="match status" value="4"/>
</dbReference>
<dbReference type="GO" id="GO:0016342">
    <property type="term" value="C:catenin complex"/>
    <property type="evidence" value="ECO:0007669"/>
    <property type="project" value="TreeGrafter"/>
</dbReference>
<name>A0AAV4EQR9_9GAST</name>
<dbReference type="AlphaFoldDB" id="A0AAV4EQR9"/>
<dbReference type="InterPro" id="IPR002126">
    <property type="entry name" value="Cadherin-like_dom"/>
</dbReference>
<dbReference type="InterPro" id="IPR039808">
    <property type="entry name" value="Cadherin"/>
</dbReference>
<dbReference type="EMBL" id="BMAT01000295">
    <property type="protein sequence ID" value="GFR63488.1"/>
    <property type="molecule type" value="Genomic_DNA"/>
</dbReference>
<dbReference type="PRINTS" id="PR00205">
    <property type="entry name" value="CADHERIN"/>
</dbReference>
<evidence type="ECO:0000256" key="1">
    <source>
        <dbReference type="ARBA" id="ARBA00004370"/>
    </source>
</evidence>
<gene>
    <name evidence="8" type="ORF">ElyMa_000157600</name>
</gene>
<keyword evidence="9" id="KW-1185">Reference proteome</keyword>
<dbReference type="PROSITE" id="PS50268">
    <property type="entry name" value="CADHERIN_2"/>
    <property type="match status" value="5"/>
</dbReference>
<dbReference type="GO" id="GO:0005509">
    <property type="term" value="F:calcium ion binding"/>
    <property type="evidence" value="ECO:0007669"/>
    <property type="project" value="UniProtKB-UniRule"/>
</dbReference>
<keyword evidence="3 5" id="KW-0106">Calcium</keyword>
<dbReference type="PANTHER" id="PTHR24027:SF442">
    <property type="entry name" value="PROTOCADHERIN-15 ISOFORM X1"/>
    <property type="match status" value="1"/>
</dbReference>
<evidence type="ECO:0000313" key="9">
    <source>
        <dbReference type="Proteomes" id="UP000762676"/>
    </source>
</evidence>
<evidence type="ECO:0000256" key="3">
    <source>
        <dbReference type="ARBA" id="ARBA00022837"/>
    </source>
</evidence>
<evidence type="ECO:0000256" key="4">
    <source>
        <dbReference type="ARBA" id="ARBA00023136"/>
    </source>
</evidence>
<accession>A0AAV4EQR9</accession>
<organism evidence="8 9">
    <name type="scientific">Elysia marginata</name>
    <dbReference type="NCBI Taxonomy" id="1093978"/>
    <lineage>
        <taxon>Eukaryota</taxon>
        <taxon>Metazoa</taxon>
        <taxon>Spiralia</taxon>
        <taxon>Lophotrochozoa</taxon>
        <taxon>Mollusca</taxon>
        <taxon>Gastropoda</taxon>
        <taxon>Heterobranchia</taxon>
        <taxon>Euthyneura</taxon>
        <taxon>Panpulmonata</taxon>
        <taxon>Sacoglossa</taxon>
        <taxon>Placobranchoidea</taxon>
        <taxon>Plakobranchidae</taxon>
        <taxon>Elysia</taxon>
    </lineage>
</organism>
<feature type="domain" description="Cadherin" evidence="7">
    <location>
        <begin position="489"/>
        <end position="594"/>
    </location>
</feature>
<dbReference type="InterPro" id="IPR015919">
    <property type="entry name" value="Cadherin-like_sf"/>
</dbReference>
<feature type="domain" description="Cadherin" evidence="7">
    <location>
        <begin position="267"/>
        <end position="372"/>
    </location>
</feature>
<dbReference type="Proteomes" id="UP000762676">
    <property type="component" value="Unassembled WGS sequence"/>
</dbReference>
<keyword evidence="6" id="KW-1133">Transmembrane helix</keyword>
<dbReference type="GO" id="GO:0008013">
    <property type="term" value="F:beta-catenin binding"/>
    <property type="evidence" value="ECO:0007669"/>
    <property type="project" value="TreeGrafter"/>
</dbReference>
<dbReference type="GO" id="GO:0045296">
    <property type="term" value="F:cadherin binding"/>
    <property type="evidence" value="ECO:0007669"/>
    <property type="project" value="TreeGrafter"/>
</dbReference>
<feature type="domain" description="Cadherin" evidence="7">
    <location>
        <begin position="186"/>
        <end position="272"/>
    </location>
</feature>
<evidence type="ECO:0000256" key="5">
    <source>
        <dbReference type="PROSITE-ProRule" id="PRU00043"/>
    </source>
</evidence>
<protein>
    <submittedName>
        <fullName evidence="8">Cadherin-23</fullName>
    </submittedName>
</protein>
<feature type="transmembrane region" description="Helical" evidence="6">
    <location>
        <begin position="700"/>
        <end position="722"/>
    </location>
</feature>
<dbReference type="Gene3D" id="2.60.40.60">
    <property type="entry name" value="Cadherins"/>
    <property type="match status" value="5"/>
</dbReference>
<dbReference type="SMART" id="SM00112">
    <property type="entry name" value="CA"/>
    <property type="match status" value="5"/>
</dbReference>
<comment type="subcellular location">
    <subcellularLocation>
        <location evidence="1">Membrane</location>
    </subcellularLocation>
</comment>
<evidence type="ECO:0000256" key="6">
    <source>
        <dbReference type="SAM" id="Phobius"/>
    </source>
</evidence>
<dbReference type="SUPFAM" id="SSF49313">
    <property type="entry name" value="Cadherin-like"/>
    <property type="match status" value="5"/>
</dbReference>
<evidence type="ECO:0000259" key="7">
    <source>
        <dbReference type="PROSITE" id="PS50268"/>
    </source>
</evidence>